<accession>A0A7J6FG93</accession>
<organism evidence="2 3">
    <name type="scientific">Cannabis sativa</name>
    <name type="common">Hemp</name>
    <name type="synonym">Marijuana</name>
    <dbReference type="NCBI Taxonomy" id="3483"/>
    <lineage>
        <taxon>Eukaryota</taxon>
        <taxon>Viridiplantae</taxon>
        <taxon>Streptophyta</taxon>
        <taxon>Embryophyta</taxon>
        <taxon>Tracheophyta</taxon>
        <taxon>Spermatophyta</taxon>
        <taxon>Magnoliopsida</taxon>
        <taxon>eudicotyledons</taxon>
        <taxon>Gunneridae</taxon>
        <taxon>Pentapetalae</taxon>
        <taxon>rosids</taxon>
        <taxon>fabids</taxon>
        <taxon>Rosales</taxon>
        <taxon>Cannabaceae</taxon>
        <taxon>Cannabis</taxon>
    </lineage>
</organism>
<evidence type="ECO:0000313" key="3">
    <source>
        <dbReference type="Proteomes" id="UP000583929"/>
    </source>
</evidence>
<comment type="caution">
    <text evidence="2">The sequence shown here is derived from an EMBL/GenBank/DDBJ whole genome shotgun (WGS) entry which is preliminary data.</text>
</comment>
<dbReference type="EMBL" id="JAATIQ010000214">
    <property type="protein sequence ID" value="KAF4369722.1"/>
    <property type="molecule type" value="Genomic_DNA"/>
</dbReference>
<sequence length="72" mass="7882">MVGEDEDSMVCLNEAQLEDSFVAVKCGKVYSVLEVDLQGILLALQMARDLGFRKVTIETNSKTVVPGWCNSS</sequence>
<dbReference type="GO" id="GO:0003676">
    <property type="term" value="F:nucleic acid binding"/>
    <property type="evidence" value="ECO:0007669"/>
    <property type="project" value="InterPro"/>
</dbReference>
<feature type="domain" description="RNase H type-1" evidence="1">
    <location>
        <begin position="22"/>
        <end position="70"/>
    </location>
</feature>
<evidence type="ECO:0000259" key="1">
    <source>
        <dbReference type="Pfam" id="PF13456"/>
    </source>
</evidence>
<dbReference type="AlphaFoldDB" id="A0A7J6FG93"/>
<gene>
    <name evidence="2" type="ORF">G4B88_022120</name>
</gene>
<dbReference type="Proteomes" id="UP000583929">
    <property type="component" value="Unassembled WGS sequence"/>
</dbReference>
<dbReference type="Pfam" id="PF13456">
    <property type="entry name" value="RVT_3"/>
    <property type="match status" value="1"/>
</dbReference>
<keyword evidence="3" id="KW-1185">Reference proteome</keyword>
<proteinExistence type="predicted"/>
<protein>
    <recommendedName>
        <fullName evidence="1">RNase H type-1 domain-containing protein</fullName>
    </recommendedName>
</protein>
<dbReference type="GO" id="GO:0004523">
    <property type="term" value="F:RNA-DNA hybrid ribonuclease activity"/>
    <property type="evidence" value="ECO:0007669"/>
    <property type="project" value="InterPro"/>
</dbReference>
<name>A0A7J6FG93_CANSA</name>
<evidence type="ECO:0000313" key="2">
    <source>
        <dbReference type="EMBL" id="KAF4369722.1"/>
    </source>
</evidence>
<dbReference type="InterPro" id="IPR002156">
    <property type="entry name" value="RNaseH_domain"/>
</dbReference>
<reference evidence="2 3" key="1">
    <citation type="journal article" date="2020" name="bioRxiv">
        <title>Sequence and annotation of 42 cannabis genomes reveals extensive copy number variation in cannabinoid synthesis and pathogen resistance genes.</title>
        <authorList>
            <person name="Mckernan K.J."/>
            <person name="Helbert Y."/>
            <person name="Kane L.T."/>
            <person name="Ebling H."/>
            <person name="Zhang L."/>
            <person name="Liu B."/>
            <person name="Eaton Z."/>
            <person name="Mclaughlin S."/>
            <person name="Kingan S."/>
            <person name="Baybayan P."/>
            <person name="Concepcion G."/>
            <person name="Jordan M."/>
            <person name="Riva A."/>
            <person name="Barbazuk W."/>
            <person name="Harkins T."/>
        </authorList>
    </citation>
    <scope>NUCLEOTIDE SEQUENCE [LARGE SCALE GENOMIC DNA]</scope>
    <source>
        <strain evidence="3">cv. Jamaican Lion 4</strain>
        <tissue evidence="2">Leaf</tissue>
    </source>
</reference>